<dbReference type="EMBL" id="GBXM01077453">
    <property type="protein sequence ID" value="JAH31124.1"/>
    <property type="molecule type" value="Transcribed_RNA"/>
</dbReference>
<accession>A0A0E9R616</accession>
<reference evidence="1" key="2">
    <citation type="journal article" date="2015" name="Fish Shellfish Immunol.">
        <title>Early steps in the European eel (Anguilla anguilla)-Vibrio vulnificus interaction in the gills: Role of the RtxA13 toxin.</title>
        <authorList>
            <person name="Callol A."/>
            <person name="Pajuelo D."/>
            <person name="Ebbesson L."/>
            <person name="Teles M."/>
            <person name="MacKenzie S."/>
            <person name="Amaro C."/>
        </authorList>
    </citation>
    <scope>NUCLEOTIDE SEQUENCE</scope>
</reference>
<evidence type="ECO:0000313" key="1">
    <source>
        <dbReference type="EMBL" id="JAH23763.1"/>
    </source>
</evidence>
<organism evidence="1">
    <name type="scientific">Anguilla anguilla</name>
    <name type="common">European freshwater eel</name>
    <name type="synonym">Muraena anguilla</name>
    <dbReference type="NCBI Taxonomy" id="7936"/>
    <lineage>
        <taxon>Eukaryota</taxon>
        <taxon>Metazoa</taxon>
        <taxon>Chordata</taxon>
        <taxon>Craniata</taxon>
        <taxon>Vertebrata</taxon>
        <taxon>Euteleostomi</taxon>
        <taxon>Actinopterygii</taxon>
        <taxon>Neopterygii</taxon>
        <taxon>Teleostei</taxon>
        <taxon>Anguilliformes</taxon>
        <taxon>Anguillidae</taxon>
        <taxon>Anguilla</taxon>
    </lineage>
</organism>
<reference evidence="1" key="1">
    <citation type="submission" date="2014-11" db="EMBL/GenBank/DDBJ databases">
        <authorList>
            <person name="Amaro Gonzalez C."/>
        </authorList>
    </citation>
    <scope>NUCLEOTIDE SEQUENCE</scope>
</reference>
<dbReference type="EMBL" id="GBXM01084814">
    <property type="protein sequence ID" value="JAH23763.1"/>
    <property type="molecule type" value="Transcribed_RNA"/>
</dbReference>
<sequence length="43" mass="4559">MKLVSILNSDTKGGQSLIPLGDACSARQLVPGVRGRCAETWET</sequence>
<dbReference type="AlphaFoldDB" id="A0A0E9R616"/>
<name>A0A0E9R616_ANGAN</name>
<proteinExistence type="predicted"/>
<protein>
    <submittedName>
        <fullName evidence="1">Uncharacterized protein</fullName>
    </submittedName>
</protein>